<feature type="domain" description="Blue (type 1) copper" evidence="6">
    <location>
        <begin position="96"/>
        <end position="175"/>
    </location>
</feature>
<dbReference type="InterPro" id="IPR052721">
    <property type="entry name" value="ET_Amicyanin"/>
</dbReference>
<accession>A0A4P6VPC6</accession>
<dbReference type="Gene3D" id="2.60.40.420">
    <property type="entry name" value="Cupredoxins - blue copper proteins"/>
    <property type="match status" value="1"/>
</dbReference>
<sequence length="175" mass="20259">MDFKYNSKIHNVFDLFVIVPILLLIGYNRFPEEYKKYLIYFAIILGVIYSYRLYRLMNWNKIVKDIGIVENMAQTDNVIGCRNVHHVKVFDSLPGFSHPVLTVKSGDCVIWTNIGEIQHEISSTETLGGYHPDGLFKSNYLRPGESYGVKFITPGTYPYYCEPHKGWQRGVIIVE</sequence>
<dbReference type="SUPFAM" id="SSF49503">
    <property type="entry name" value="Cupredoxins"/>
    <property type="match status" value="1"/>
</dbReference>
<dbReference type="PANTHER" id="PTHR36507:SF1">
    <property type="entry name" value="BLL1555 PROTEIN"/>
    <property type="match status" value="1"/>
</dbReference>
<gene>
    <name evidence="7" type="ORF">LCMiAC02_05140</name>
</gene>
<evidence type="ECO:0000256" key="1">
    <source>
        <dbReference type="ARBA" id="ARBA00022448"/>
    </source>
</evidence>
<dbReference type="InterPro" id="IPR000923">
    <property type="entry name" value="BlueCu_1"/>
</dbReference>
<reference evidence="7" key="1">
    <citation type="journal article" date="2019" name="MBio">
        <title>Virus Genomes from Deep Sea Sediments Expand the Ocean Megavirome and Support Independent Origins of Viral Gigantism.</title>
        <authorList>
            <person name="Backstrom D."/>
            <person name="Yutin N."/>
            <person name="Jorgensen S.L."/>
            <person name="Dharamshi J."/>
            <person name="Homa F."/>
            <person name="Zaremba-Niedwiedzka K."/>
            <person name="Spang A."/>
            <person name="Wolf Y.I."/>
            <person name="Koonin E.V."/>
            <person name="Ettema T.J."/>
        </authorList>
    </citation>
    <scope>NUCLEOTIDE SEQUENCE</scope>
</reference>
<dbReference type="EMBL" id="MK500420">
    <property type="protein sequence ID" value="QBK89419.1"/>
    <property type="molecule type" value="Genomic_DNA"/>
</dbReference>
<name>A0A4P6VPC6_9VIRU</name>
<keyword evidence="5" id="KW-1133">Transmembrane helix</keyword>
<evidence type="ECO:0000256" key="3">
    <source>
        <dbReference type="ARBA" id="ARBA00022982"/>
    </source>
</evidence>
<protein>
    <submittedName>
        <fullName evidence="7">Copper binding protein</fullName>
    </submittedName>
</protein>
<dbReference type="GO" id="GO:0005507">
    <property type="term" value="F:copper ion binding"/>
    <property type="evidence" value="ECO:0007669"/>
    <property type="project" value="InterPro"/>
</dbReference>
<keyword evidence="5" id="KW-0812">Transmembrane</keyword>
<dbReference type="InterPro" id="IPR028871">
    <property type="entry name" value="BlueCu_1_BS"/>
</dbReference>
<organism evidence="7">
    <name type="scientific">Mimivirus LCMiAC02</name>
    <dbReference type="NCBI Taxonomy" id="2506609"/>
    <lineage>
        <taxon>Viruses</taxon>
        <taxon>Varidnaviria</taxon>
        <taxon>Bamfordvirae</taxon>
        <taxon>Nucleocytoviricota</taxon>
        <taxon>Megaviricetes</taxon>
        <taxon>Imitervirales</taxon>
        <taxon>Mimiviridae</taxon>
        <taxon>Klosneuvirinae</taxon>
    </lineage>
</organism>
<evidence type="ECO:0000313" key="7">
    <source>
        <dbReference type="EMBL" id="QBK89419.1"/>
    </source>
</evidence>
<keyword evidence="1" id="KW-0813">Transport</keyword>
<keyword evidence="2" id="KW-0479">Metal-binding</keyword>
<evidence type="ECO:0000259" key="6">
    <source>
        <dbReference type="Pfam" id="PF00127"/>
    </source>
</evidence>
<keyword evidence="3" id="KW-0249">Electron transport</keyword>
<dbReference type="GO" id="GO:0009055">
    <property type="term" value="F:electron transfer activity"/>
    <property type="evidence" value="ECO:0007669"/>
    <property type="project" value="InterPro"/>
</dbReference>
<keyword evidence="5" id="KW-0472">Membrane</keyword>
<evidence type="ECO:0000256" key="4">
    <source>
        <dbReference type="ARBA" id="ARBA00023008"/>
    </source>
</evidence>
<proteinExistence type="predicted"/>
<dbReference type="PANTHER" id="PTHR36507">
    <property type="entry name" value="BLL1555 PROTEIN"/>
    <property type="match status" value="1"/>
</dbReference>
<feature type="transmembrane region" description="Helical" evidence="5">
    <location>
        <begin position="12"/>
        <end position="31"/>
    </location>
</feature>
<feature type="transmembrane region" description="Helical" evidence="5">
    <location>
        <begin position="37"/>
        <end position="54"/>
    </location>
</feature>
<evidence type="ECO:0000256" key="2">
    <source>
        <dbReference type="ARBA" id="ARBA00022723"/>
    </source>
</evidence>
<dbReference type="InterPro" id="IPR008972">
    <property type="entry name" value="Cupredoxin"/>
</dbReference>
<dbReference type="Pfam" id="PF00127">
    <property type="entry name" value="Copper-bind"/>
    <property type="match status" value="1"/>
</dbReference>
<evidence type="ECO:0000256" key="5">
    <source>
        <dbReference type="SAM" id="Phobius"/>
    </source>
</evidence>
<dbReference type="PROSITE" id="PS00196">
    <property type="entry name" value="COPPER_BLUE"/>
    <property type="match status" value="1"/>
</dbReference>
<keyword evidence="4" id="KW-0186">Copper</keyword>